<dbReference type="Pfam" id="PF00528">
    <property type="entry name" value="BPD_transp_1"/>
    <property type="match status" value="1"/>
</dbReference>
<keyword evidence="4 7" id="KW-0812">Transmembrane</keyword>
<evidence type="ECO:0000259" key="8">
    <source>
        <dbReference type="PROSITE" id="PS50928"/>
    </source>
</evidence>
<keyword evidence="2 7" id="KW-0813">Transport</keyword>
<keyword evidence="3" id="KW-1003">Cell membrane</keyword>
<reference evidence="9 10" key="1">
    <citation type="submission" date="2013-07" db="EMBL/GenBank/DDBJ databases">
        <authorList>
            <consortium name="DOE Joint Genome Institute"/>
            <person name="Eisen J."/>
            <person name="Huntemann M."/>
            <person name="Han J."/>
            <person name="Chen A."/>
            <person name="Kyrpides N."/>
            <person name="Mavromatis K."/>
            <person name="Markowitz V."/>
            <person name="Palaniappan K."/>
            <person name="Ivanova N."/>
            <person name="Schaumberg A."/>
            <person name="Pati A."/>
            <person name="Liolios K."/>
            <person name="Nordberg H.P."/>
            <person name="Cantor M.N."/>
            <person name="Hua S.X."/>
            <person name="Woyke T."/>
        </authorList>
    </citation>
    <scope>NUCLEOTIDE SEQUENCE [LARGE SCALE GENOMIC DNA]</scope>
    <source>
        <strain evidence="9 10">DSM 44712</strain>
    </source>
</reference>
<evidence type="ECO:0000256" key="2">
    <source>
        <dbReference type="ARBA" id="ARBA00022448"/>
    </source>
</evidence>
<evidence type="ECO:0000256" key="3">
    <source>
        <dbReference type="ARBA" id="ARBA00022475"/>
    </source>
</evidence>
<accession>A0A010ZZQ9</accession>
<dbReference type="Gene3D" id="1.10.3720.10">
    <property type="entry name" value="MetI-like"/>
    <property type="match status" value="1"/>
</dbReference>
<feature type="transmembrane region" description="Helical" evidence="7">
    <location>
        <begin position="73"/>
        <end position="93"/>
    </location>
</feature>
<sequence>MIVKRGETVTGRVLLVLLMAVTIIPFVSLFVTALHPSGTYPSGLAWPESPQWGNFVDAFQVANMGALLVSSGLIVLGVVPISLVFGTMAGFAFGHLRMPGHRIGFLAFVLGLTLPFEGIITPLYYQVRDLGLLNTRWAIILPLIGLFMPFSVVWMRAHFTTMPEELSEAARIDGASTWQLFWRVHVPLAMPALSSLAILLFLWTWNQFLLAIVLVDDPAKRTMAGALGAFQGQWGTNIPLLCAGALLILVPTLAVFLVFQRRFVAALLQGSSKG</sequence>
<dbReference type="InterPro" id="IPR000515">
    <property type="entry name" value="MetI-like"/>
</dbReference>
<evidence type="ECO:0000256" key="7">
    <source>
        <dbReference type="RuleBase" id="RU363032"/>
    </source>
</evidence>
<evidence type="ECO:0000313" key="9">
    <source>
        <dbReference type="EMBL" id="EXG82712.1"/>
    </source>
</evidence>
<dbReference type="PATRIC" id="fig|927661.3.peg.3881"/>
<protein>
    <submittedName>
        <fullName evidence="9">Carbohydrate ABC transporter membrane protein 2, CUT1 family</fullName>
    </submittedName>
</protein>
<comment type="caution">
    <text evidence="9">The sequence shown here is derived from an EMBL/GenBank/DDBJ whole genome shotgun (WGS) entry which is preliminary data.</text>
</comment>
<dbReference type="CDD" id="cd06261">
    <property type="entry name" value="TM_PBP2"/>
    <property type="match status" value="1"/>
</dbReference>
<evidence type="ECO:0000256" key="4">
    <source>
        <dbReference type="ARBA" id="ARBA00022692"/>
    </source>
</evidence>
<feature type="transmembrane region" description="Helical" evidence="7">
    <location>
        <begin position="137"/>
        <end position="159"/>
    </location>
</feature>
<dbReference type="PROSITE" id="PS50928">
    <property type="entry name" value="ABC_TM1"/>
    <property type="match status" value="1"/>
</dbReference>
<comment type="similarity">
    <text evidence="7">Belongs to the binding-protein-dependent transport system permease family.</text>
</comment>
<dbReference type="GO" id="GO:0055085">
    <property type="term" value="P:transmembrane transport"/>
    <property type="evidence" value="ECO:0007669"/>
    <property type="project" value="InterPro"/>
</dbReference>
<comment type="subcellular location">
    <subcellularLocation>
        <location evidence="1 7">Cell membrane</location>
        <topology evidence="1 7">Multi-pass membrane protein</topology>
    </subcellularLocation>
</comment>
<evidence type="ECO:0000256" key="5">
    <source>
        <dbReference type="ARBA" id="ARBA00022989"/>
    </source>
</evidence>
<keyword evidence="5 7" id="KW-1133">Transmembrane helix</keyword>
<dbReference type="InterPro" id="IPR035906">
    <property type="entry name" value="MetI-like_sf"/>
</dbReference>
<name>A0A010ZZQ9_9ACTN</name>
<evidence type="ECO:0000256" key="1">
    <source>
        <dbReference type="ARBA" id="ARBA00004651"/>
    </source>
</evidence>
<dbReference type="AlphaFoldDB" id="A0A010ZZQ9"/>
<dbReference type="RefSeq" id="WP_035852643.1">
    <property type="nucleotide sequence ID" value="NZ_KK073874.1"/>
</dbReference>
<dbReference type="EMBL" id="JFBT01000001">
    <property type="protein sequence ID" value="EXG82712.1"/>
    <property type="molecule type" value="Genomic_DNA"/>
</dbReference>
<dbReference type="SUPFAM" id="SSF161098">
    <property type="entry name" value="MetI-like"/>
    <property type="match status" value="1"/>
</dbReference>
<proteinExistence type="inferred from homology"/>
<feature type="transmembrane region" description="Helical" evidence="7">
    <location>
        <begin position="12"/>
        <end position="34"/>
    </location>
</feature>
<feature type="transmembrane region" description="Helical" evidence="7">
    <location>
        <begin position="180"/>
        <end position="205"/>
    </location>
</feature>
<keyword evidence="6 7" id="KW-0472">Membrane</keyword>
<dbReference type="Proteomes" id="UP000021053">
    <property type="component" value="Unassembled WGS sequence"/>
</dbReference>
<evidence type="ECO:0000313" key="10">
    <source>
        <dbReference type="Proteomes" id="UP000021053"/>
    </source>
</evidence>
<dbReference type="OrthoDB" id="3521657at2"/>
<organism evidence="9 10">
    <name type="scientific">Cryptosporangium arvum DSM 44712</name>
    <dbReference type="NCBI Taxonomy" id="927661"/>
    <lineage>
        <taxon>Bacteria</taxon>
        <taxon>Bacillati</taxon>
        <taxon>Actinomycetota</taxon>
        <taxon>Actinomycetes</taxon>
        <taxon>Cryptosporangiales</taxon>
        <taxon>Cryptosporangiaceae</taxon>
        <taxon>Cryptosporangium</taxon>
    </lineage>
</organism>
<dbReference type="PANTHER" id="PTHR43744">
    <property type="entry name" value="ABC TRANSPORTER PERMEASE PROTEIN MG189-RELATED-RELATED"/>
    <property type="match status" value="1"/>
</dbReference>
<keyword evidence="10" id="KW-1185">Reference proteome</keyword>
<dbReference type="GO" id="GO:0005886">
    <property type="term" value="C:plasma membrane"/>
    <property type="evidence" value="ECO:0007669"/>
    <property type="project" value="UniProtKB-SubCell"/>
</dbReference>
<evidence type="ECO:0000256" key="6">
    <source>
        <dbReference type="ARBA" id="ARBA00023136"/>
    </source>
</evidence>
<feature type="transmembrane region" description="Helical" evidence="7">
    <location>
        <begin position="238"/>
        <end position="259"/>
    </location>
</feature>
<dbReference type="PANTHER" id="PTHR43744:SF12">
    <property type="entry name" value="ABC TRANSPORTER PERMEASE PROTEIN MG189-RELATED"/>
    <property type="match status" value="1"/>
</dbReference>
<gene>
    <name evidence="9" type="ORF">CryarDRAFT_3912</name>
</gene>
<feature type="domain" description="ABC transmembrane type-1" evidence="8">
    <location>
        <begin position="68"/>
        <end position="259"/>
    </location>
</feature>
<feature type="transmembrane region" description="Helical" evidence="7">
    <location>
        <begin position="105"/>
        <end position="125"/>
    </location>
</feature>
<dbReference type="HOGENOM" id="CLU_016047_1_2_11"/>